<proteinExistence type="predicted"/>
<dbReference type="PROSITE" id="PS50263">
    <property type="entry name" value="CN_HYDROLASE"/>
    <property type="match status" value="1"/>
</dbReference>
<gene>
    <name evidence="3" type="ORF">F7D14_04090</name>
</gene>
<evidence type="ECO:0000256" key="1">
    <source>
        <dbReference type="ARBA" id="ARBA00022801"/>
    </source>
</evidence>
<protein>
    <submittedName>
        <fullName evidence="3">Carbon-nitrogen hydrolase family protein</fullName>
    </submittedName>
</protein>
<sequence>MNATGTSLTRIALLHLSPEPGALAQNRRLVDAAIRAAADAGAEWILTPELATTGYEFVERIGSDWIETQPDPWVQGVAEFARRRRVTVFLSVPERVEERRYNTLLAIDRVGQIAGRHRKINALRVGSEAWSTPGQEINAVPIDGFGLVGMLICADAYTPSIAETLARQGARALVSSAAWRPGLHGPNGEWEAVTEATSLPIFVCNRTGQERRIDFTAAQSVVASAGKRLVSFAAPRNAIFLIDWSFEENRLVRHSTIAPFP</sequence>
<dbReference type="KEGG" id="mpar:F7D14_04090"/>
<name>A0A6B8M7G4_9HYPH</name>
<dbReference type="Gene3D" id="3.60.110.10">
    <property type="entry name" value="Carbon-nitrogen hydrolase"/>
    <property type="match status" value="1"/>
</dbReference>
<evidence type="ECO:0000313" key="4">
    <source>
        <dbReference type="Proteomes" id="UP000422569"/>
    </source>
</evidence>
<dbReference type="SUPFAM" id="SSF56317">
    <property type="entry name" value="Carbon-nitrogen hydrolase"/>
    <property type="match status" value="1"/>
</dbReference>
<keyword evidence="1 3" id="KW-0378">Hydrolase</keyword>
<dbReference type="InterPro" id="IPR050345">
    <property type="entry name" value="Aliph_Amidase/BUP"/>
</dbReference>
<evidence type="ECO:0000313" key="3">
    <source>
        <dbReference type="EMBL" id="QGM96740.1"/>
    </source>
</evidence>
<dbReference type="InterPro" id="IPR036526">
    <property type="entry name" value="C-N_Hydrolase_sf"/>
</dbReference>
<dbReference type="GO" id="GO:0016811">
    <property type="term" value="F:hydrolase activity, acting on carbon-nitrogen (but not peptide) bonds, in linear amides"/>
    <property type="evidence" value="ECO:0007669"/>
    <property type="project" value="TreeGrafter"/>
</dbReference>
<dbReference type="InterPro" id="IPR003010">
    <property type="entry name" value="C-N_Hydrolase"/>
</dbReference>
<dbReference type="PANTHER" id="PTHR43674:SF16">
    <property type="entry name" value="CARBON-NITROGEN FAMILY, PUTATIVE (AFU_ORTHOLOGUE AFUA_5G02350)-RELATED"/>
    <property type="match status" value="1"/>
</dbReference>
<dbReference type="EMBL" id="CP044331">
    <property type="protein sequence ID" value="QGM96740.1"/>
    <property type="molecule type" value="Genomic_DNA"/>
</dbReference>
<dbReference type="CDD" id="cd07197">
    <property type="entry name" value="nitrilase"/>
    <property type="match status" value="1"/>
</dbReference>
<dbReference type="Proteomes" id="UP000422569">
    <property type="component" value="Chromosome"/>
</dbReference>
<keyword evidence="4" id="KW-1185">Reference proteome</keyword>
<dbReference type="PANTHER" id="PTHR43674">
    <property type="entry name" value="NITRILASE C965.09-RELATED"/>
    <property type="match status" value="1"/>
</dbReference>
<evidence type="ECO:0000259" key="2">
    <source>
        <dbReference type="PROSITE" id="PS50263"/>
    </source>
</evidence>
<reference evidence="3 4" key="1">
    <citation type="submission" date="2019-09" db="EMBL/GenBank/DDBJ databases">
        <title>Isolation and complete genome sequencing of Methylocystis species.</title>
        <authorList>
            <person name="Rumah B.L."/>
            <person name="Stead C.E."/>
            <person name="Stevens B.C."/>
            <person name="Minton N.P."/>
            <person name="Grosse-Honebrink A."/>
            <person name="Zhang Y."/>
        </authorList>
    </citation>
    <scope>NUCLEOTIDE SEQUENCE [LARGE SCALE GENOMIC DNA]</scope>
    <source>
        <strain evidence="3 4">BRCS2</strain>
    </source>
</reference>
<dbReference type="AlphaFoldDB" id="A0A6B8M7G4"/>
<dbReference type="Pfam" id="PF00795">
    <property type="entry name" value="CN_hydrolase"/>
    <property type="match status" value="1"/>
</dbReference>
<accession>A0A6B8M7G4</accession>
<feature type="domain" description="CN hydrolase" evidence="2">
    <location>
        <begin position="9"/>
        <end position="259"/>
    </location>
</feature>
<organism evidence="3 4">
    <name type="scientific">Methylocystis parvus</name>
    <dbReference type="NCBI Taxonomy" id="134"/>
    <lineage>
        <taxon>Bacteria</taxon>
        <taxon>Pseudomonadati</taxon>
        <taxon>Pseudomonadota</taxon>
        <taxon>Alphaproteobacteria</taxon>
        <taxon>Hyphomicrobiales</taxon>
        <taxon>Methylocystaceae</taxon>
        <taxon>Methylocystis</taxon>
    </lineage>
</organism>